<evidence type="ECO:0000313" key="2">
    <source>
        <dbReference type="Proteomes" id="UP001209681"/>
    </source>
</evidence>
<protein>
    <submittedName>
        <fullName evidence="1">Uncharacterized protein</fullName>
    </submittedName>
</protein>
<name>A0ABT3NDD1_9BACT</name>
<organism evidence="1 2">
    <name type="scientific">Desulfobotulus pelophilus</name>
    <dbReference type="NCBI Taxonomy" id="2823377"/>
    <lineage>
        <taxon>Bacteria</taxon>
        <taxon>Pseudomonadati</taxon>
        <taxon>Thermodesulfobacteriota</taxon>
        <taxon>Desulfobacteria</taxon>
        <taxon>Desulfobacterales</taxon>
        <taxon>Desulfobacteraceae</taxon>
        <taxon>Desulfobotulus</taxon>
    </lineage>
</organism>
<keyword evidence="2" id="KW-1185">Reference proteome</keyword>
<dbReference type="EMBL" id="JAPFPW010000059">
    <property type="protein sequence ID" value="MCW7755469.1"/>
    <property type="molecule type" value="Genomic_DNA"/>
</dbReference>
<dbReference type="RefSeq" id="WP_265426416.1">
    <property type="nucleotide sequence ID" value="NZ_JAPFPW010000059.1"/>
</dbReference>
<evidence type="ECO:0000313" key="1">
    <source>
        <dbReference type="EMBL" id="MCW7755469.1"/>
    </source>
</evidence>
<proteinExistence type="predicted"/>
<dbReference type="Proteomes" id="UP001209681">
    <property type="component" value="Unassembled WGS sequence"/>
</dbReference>
<feature type="non-terminal residue" evidence="1">
    <location>
        <position position="1"/>
    </location>
</feature>
<reference evidence="1 2" key="1">
    <citation type="submission" date="2022-11" db="EMBL/GenBank/DDBJ databases">
        <title>Desulfobotulus tamanensis H1 sp. nov. - anaerobic, alkaliphilic, sulphate reducing bacterium isolated from terrestrial mud volcano.</title>
        <authorList>
            <person name="Frolova A."/>
            <person name="Merkel A.Y."/>
            <person name="Slobodkin A.I."/>
        </authorList>
    </citation>
    <scope>NUCLEOTIDE SEQUENCE [LARGE SCALE GENOMIC DNA]</scope>
    <source>
        <strain evidence="1 2">H1</strain>
    </source>
</reference>
<comment type="caution">
    <text evidence="1">The sequence shown here is derived from an EMBL/GenBank/DDBJ whole genome shotgun (WGS) entry which is preliminary data.</text>
</comment>
<sequence>MAWQRKKPGCGTPKRSWIRRVYISFANTPTATSHRERYSFHRAEILAMHNKTLFNLQAPPGHEPVPKEPYQMVTLKSEHTAVVVEWIRFTAPYPPPATITLAGPEGVELKERPPNPRGFEFPGGAYKGSQWGPVEVGIKTTYSRKVSGVSVPGTGEDALPDDATLAEGYIQSPRLKEALQEMMNRQRLKDDSIFLATGEPNRQIYWWLEPHTRIWRSRSQPFPADHPEKGFFSPSMFPSNIPEPWERPAHEYEHFMPPAVQEELYFQIAMAGGSG</sequence>
<gene>
    <name evidence="1" type="ORF">OOT00_15955</name>
</gene>
<accession>A0ABT3NDD1</accession>